<organism evidence="2 3">
    <name type="scientific">Pisolithus tinctorius Marx 270</name>
    <dbReference type="NCBI Taxonomy" id="870435"/>
    <lineage>
        <taxon>Eukaryota</taxon>
        <taxon>Fungi</taxon>
        <taxon>Dikarya</taxon>
        <taxon>Basidiomycota</taxon>
        <taxon>Agaricomycotina</taxon>
        <taxon>Agaricomycetes</taxon>
        <taxon>Agaricomycetidae</taxon>
        <taxon>Boletales</taxon>
        <taxon>Sclerodermatineae</taxon>
        <taxon>Pisolithaceae</taxon>
        <taxon>Pisolithus</taxon>
    </lineage>
</organism>
<dbReference type="EMBL" id="KN832060">
    <property type="protein sequence ID" value="KIN95797.1"/>
    <property type="molecule type" value="Genomic_DNA"/>
</dbReference>
<reference evidence="2 3" key="1">
    <citation type="submission" date="2014-04" db="EMBL/GenBank/DDBJ databases">
        <authorList>
            <consortium name="DOE Joint Genome Institute"/>
            <person name="Kuo A."/>
            <person name="Kohler A."/>
            <person name="Costa M.D."/>
            <person name="Nagy L.G."/>
            <person name="Floudas D."/>
            <person name="Copeland A."/>
            <person name="Barry K.W."/>
            <person name="Cichocki N."/>
            <person name="Veneault-Fourrey C."/>
            <person name="LaButti K."/>
            <person name="Lindquist E.A."/>
            <person name="Lipzen A."/>
            <person name="Lundell T."/>
            <person name="Morin E."/>
            <person name="Murat C."/>
            <person name="Sun H."/>
            <person name="Tunlid A."/>
            <person name="Henrissat B."/>
            <person name="Grigoriev I.V."/>
            <person name="Hibbett D.S."/>
            <person name="Martin F."/>
            <person name="Nordberg H.P."/>
            <person name="Cantor M.N."/>
            <person name="Hua S.X."/>
        </authorList>
    </citation>
    <scope>NUCLEOTIDE SEQUENCE [LARGE SCALE GENOMIC DNA]</scope>
    <source>
        <strain evidence="2 3">Marx 270</strain>
    </source>
</reference>
<dbReference type="InParanoid" id="A0A0C3IFJ7"/>
<reference evidence="3" key="2">
    <citation type="submission" date="2015-01" db="EMBL/GenBank/DDBJ databases">
        <title>Evolutionary Origins and Diversification of the Mycorrhizal Mutualists.</title>
        <authorList>
            <consortium name="DOE Joint Genome Institute"/>
            <consortium name="Mycorrhizal Genomics Consortium"/>
            <person name="Kohler A."/>
            <person name="Kuo A."/>
            <person name="Nagy L.G."/>
            <person name="Floudas D."/>
            <person name="Copeland A."/>
            <person name="Barry K.W."/>
            <person name="Cichocki N."/>
            <person name="Veneault-Fourrey C."/>
            <person name="LaButti K."/>
            <person name="Lindquist E.A."/>
            <person name="Lipzen A."/>
            <person name="Lundell T."/>
            <person name="Morin E."/>
            <person name="Murat C."/>
            <person name="Riley R."/>
            <person name="Ohm R."/>
            <person name="Sun H."/>
            <person name="Tunlid A."/>
            <person name="Henrissat B."/>
            <person name="Grigoriev I.V."/>
            <person name="Hibbett D.S."/>
            <person name="Martin F."/>
        </authorList>
    </citation>
    <scope>NUCLEOTIDE SEQUENCE [LARGE SCALE GENOMIC DNA]</scope>
    <source>
        <strain evidence="3">Marx 270</strain>
    </source>
</reference>
<protein>
    <submittedName>
        <fullName evidence="2">Uncharacterized protein</fullName>
    </submittedName>
</protein>
<feature type="region of interest" description="Disordered" evidence="1">
    <location>
        <begin position="155"/>
        <end position="177"/>
    </location>
</feature>
<evidence type="ECO:0000313" key="2">
    <source>
        <dbReference type="EMBL" id="KIN95797.1"/>
    </source>
</evidence>
<accession>A0A0C3IFJ7</accession>
<evidence type="ECO:0000256" key="1">
    <source>
        <dbReference type="SAM" id="MobiDB-lite"/>
    </source>
</evidence>
<gene>
    <name evidence="2" type="ORF">M404DRAFT_33859</name>
</gene>
<keyword evidence="3" id="KW-1185">Reference proteome</keyword>
<dbReference type="Proteomes" id="UP000054217">
    <property type="component" value="Unassembled WGS sequence"/>
</dbReference>
<dbReference type="AlphaFoldDB" id="A0A0C3IFJ7"/>
<sequence>MAVARGLGIICRLHRVQQPTRQPKGNSQPLPCLPGGLRDFVHRKGNVAPEETTRHTSHANRPKVNSNQALQWTFNHVSRLLNVTLTNSTNPFLLRLHPLRAPTQNIEPSEQSMLKYLFQMTSRPTQRRRTPNRSSADSDPLLEYRCDPLYFMTAQADSHRSPPRSGPESLPEEELDLQRNCATSTPPTNPIIVFNSFAITDTVSHIPHE</sequence>
<evidence type="ECO:0000313" key="3">
    <source>
        <dbReference type="Proteomes" id="UP000054217"/>
    </source>
</evidence>
<feature type="region of interest" description="Disordered" evidence="1">
    <location>
        <begin position="122"/>
        <end position="141"/>
    </location>
</feature>
<dbReference type="HOGENOM" id="CLU_1315857_0_0_1"/>
<proteinExistence type="predicted"/>
<name>A0A0C3IFJ7_PISTI</name>